<feature type="region of interest" description="Disordered" evidence="1">
    <location>
        <begin position="269"/>
        <end position="299"/>
    </location>
</feature>
<evidence type="ECO:0000256" key="1">
    <source>
        <dbReference type="SAM" id="MobiDB-lite"/>
    </source>
</evidence>
<proteinExistence type="predicted"/>
<reference evidence="2" key="1">
    <citation type="submission" date="2020-07" db="EMBL/GenBank/DDBJ databases">
        <authorList>
            <person name="Pettersson B.M.F."/>
            <person name="Behra P.R.K."/>
            <person name="Ramesh M."/>
            <person name="Das S."/>
            <person name="Dasgupta S."/>
            <person name="Kirsebom L.A."/>
        </authorList>
    </citation>
    <scope>NUCLEOTIDE SEQUENCE</scope>
    <source>
        <strain evidence="2">DSM 45406</strain>
    </source>
</reference>
<comment type="caution">
    <text evidence="2">The sequence shown here is derived from an EMBL/GenBank/DDBJ whole genome shotgun (WGS) entry which is preliminary data.</text>
</comment>
<name>A0A9X2YBU3_9MYCO</name>
<evidence type="ECO:0000313" key="2">
    <source>
        <dbReference type="EMBL" id="MCV7069846.1"/>
    </source>
</evidence>
<gene>
    <name evidence="2" type="ORF">H7H73_04380</name>
</gene>
<sequence length="379" mass="38740">MKPHPRLRTAVATAGLSAVSITAIMTAPPTAAASAPRPVTREIMMTAAAVPPGGLLASLLINQVRYCAIICPLLVDTAVTAGVTTLRAPVTLVTSLPSGDLLQAVGAAAASVTGPTNQAAQAAILADGSRVAPRARNALEVAVVGLLDVLPATADGLPGVARALQTARQDTFTALNAPIVANPVPTAHPDGVLQVVAVESLNVVGAVIFPAFNEVLAAVFDAPDAFARELAASGSIGRAVVAGARTAAGHVDAAVTWWVRRCARDCSTSRRPSRIPAPSAGRRTGTCPRRPRRHGSGTLSRRVCTTPVMSARPVPTGPTQSRSANAWLNGQTGIAAPGRPTGDERRHSLRGRCPVVAATRNSRCRAKPSILNGARIAAP</sequence>
<dbReference type="Proteomes" id="UP001140272">
    <property type="component" value="Unassembled WGS sequence"/>
</dbReference>
<organism evidence="2 3">
    <name type="scientific">Mycolicibacterium rufum</name>
    <dbReference type="NCBI Taxonomy" id="318424"/>
    <lineage>
        <taxon>Bacteria</taxon>
        <taxon>Bacillati</taxon>
        <taxon>Actinomycetota</taxon>
        <taxon>Actinomycetes</taxon>
        <taxon>Mycobacteriales</taxon>
        <taxon>Mycobacteriaceae</taxon>
        <taxon>Mycolicibacterium</taxon>
    </lineage>
</organism>
<evidence type="ECO:0000313" key="3">
    <source>
        <dbReference type="Proteomes" id="UP001140272"/>
    </source>
</evidence>
<dbReference type="EMBL" id="JACKRN010000165">
    <property type="protein sequence ID" value="MCV7069846.1"/>
    <property type="molecule type" value="Genomic_DNA"/>
</dbReference>
<dbReference type="AlphaFoldDB" id="A0A9X2YBU3"/>
<accession>A0A9X2YBU3</accession>
<reference evidence="2" key="2">
    <citation type="journal article" date="2022" name="BMC Genomics">
        <title>Comparative genome analysis of mycobacteria focusing on tRNA and non-coding RNA.</title>
        <authorList>
            <person name="Behra P.R.K."/>
            <person name="Pettersson B.M.F."/>
            <person name="Ramesh M."/>
            <person name="Das S."/>
            <person name="Dasgupta S."/>
            <person name="Kirsebom L.A."/>
        </authorList>
    </citation>
    <scope>NUCLEOTIDE SEQUENCE</scope>
    <source>
        <strain evidence="2">DSM 45406</strain>
    </source>
</reference>
<protein>
    <submittedName>
        <fullName evidence="2">Uncharacterized protein</fullName>
    </submittedName>
</protein>